<keyword evidence="1" id="KW-0732">Signal</keyword>
<evidence type="ECO:0000256" key="1">
    <source>
        <dbReference type="SAM" id="SignalP"/>
    </source>
</evidence>
<gene>
    <name evidence="2" type="ORF">COW36_00545</name>
</gene>
<feature type="chain" id="PRO_5014824723" evidence="1">
    <location>
        <begin position="25"/>
        <end position="640"/>
    </location>
</feature>
<evidence type="ECO:0000313" key="2">
    <source>
        <dbReference type="EMBL" id="PIW19361.1"/>
    </source>
</evidence>
<name>A0A2M7GB13_9BACT</name>
<dbReference type="EMBL" id="PFFQ01000004">
    <property type="protein sequence ID" value="PIW19361.1"/>
    <property type="molecule type" value="Genomic_DNA"/>
</dbReference>
<accession>A0A2M7GB13</accession>
<organism evidence="2 3">
    <name type="scientific">bacterium (Candidatus Blackallbacteria) CG17_big_fil_post_rev_8_21_14_2_50_48_46</name>
    <dbReference type="NCBI Taxonomy" id="2014261"/>
    <lineage>
        <taxon>Bacteria</taxon>
        <taxon>Candidatus Blackallbacteria</taxon>
    </lineage>
</organism>
<proteinExistence type="predicted"/>
<evidence type="ECO:0000313" key="3">
    <source>
        <dbReference type="Proteomes" id="UP000231019"/>
    </source>
</evidence>
<reference evidence="2 3" key="1">
    <citation type="submission" date="2017-09" db="EMBL/GenBank/DDBJ databases">
        <title>Depth-based differentiation of microbial function through sediment-hosted aquifers and enrichment of novel symbionts in the deep terrestrial subsurface.</title>
        <authorList>
            <person name="Probst A.J."/>
            <person name="Ladd B."/>
            <person name="Jarett J.K."/>
            <person name="Geller-Mcgrath D.E."/>
            <person name="Sieber C.M."/>
            <person name="Emerson J.B."/>
            <person name="Anantharaman K."/>
            <person name="Thomas B.C."/>
            <person name="Malmstrom R."/>
            <person name="Stieglmeier M."/>
            <person name="Klingl A."/>
            <person name="Woyke T."/>
            <person name="Ryan C.M."/>
            <person name="Banfield J.F."/>
        </authorList>
    </citation>
    <scope>NUCLEOTIDE SEQUENCE [LARGE SCALE GENOMIC DNA]</scope>
    <source>
        <strain evidence="2">CG17_big_fil_post_rev_8_21_14_2_50_48_46</strain>
    </source>
</reference>
<feature type="signal peptide" evidence="1">
    <location>
        <begin position="1"/>
        <end position="24"/>
    </location>
</feature>
<dbReference type="Proteomes" id="UP000231019">
    <property type="component" value="Unassembled WGS sequence"/>
</dbReference>
<dbReference type="AlphaFoldDB" id="A0A2M7GB13"/>
<comment type="caution">
    <text evidence="2">The sequence shown here is derived from an EMBL/GenBank/DDBJ whole genome shotgun (WGS) entry which is preliminary data.</text>
</comment>
<sequence length="640" mass="67719">MKRSSLYTMLALSCSLLFSATAQAETGKTEKKPVQTESTFRFIDPNPAATANFGWGRFRLPSVRVDIGSSVPVDKSIQDFTSLGKSIATLTNGLLQGQTIDSTTATNTKNQINTALAPFQSGVRMDYETEIALFSFAGAPVQGLQIANRPITLGFNIGAETRGYVNAKFSQSFSEGLTTLTDSIPTLLSTGSSLTSIVSDAQSLTGKVTQLTSDITQLTAQGTQLVSNPLSATPQQIADIQTLTKQVSTNVDQLITPARQLTKTVTDATSTTRGLLNTIQGAASGGVSVDSANDLHMTLALSGAYPVYETEDVKISVGTNLKLFLMPFNVPFRSLGLNSDSSIMGQIKVTDFSGLQNIDSVKTTLDSLDKAATDTNTLITQAESVKSQLDTAIQGISTGNLAAVATEAQKTLTAVNQTSQSLQTTQSSINAALQNVNNIQQTLLSELQNTSLKGSIVTPGGAGFGMDLGVSATLYRNLKLNLLLQNPVVVWQGTERPFEARFANAQGQMQPSLNFLDDQAKSVNYNATVPMALLMNGQYSFDELLPHFSGLIGKGQFEFVNNGRTPALTLGVQKQFGPAYAGLGGRIGGITSMLYGEAGLRLAGNFGLDFQLGVSPTGTGIPAPGMSWLNSALLGLYLQF</sequence>
<protein>
    <submittedName>
        <fullName evidence="2">Uncharacterized protein</fullName>
    </submittedName>
</protein>